<reference evidence="1" key="1">
    <citation type="journal article" date="2021" name="Proc. Natl. Acad. Sci. U.S.A.">
        <title>A Catalog of Tens of Thousands of Viruses from Human Metagenomes Reveals Hidden Associations with Chronic Diseases.</title>
        <authorList>
            <person name="Tisza M.J."/>
            <person name="Buck C.B."/>
        </authorList>
    </citation>
    <scope>NUCLEOTIDE SEQUENCE</scope>
    <source>
        <strain evidence="1">Ctj0M16</strain>
    </source>
</reference>
<dbReference type="NCBIfam" id="TIGR01637">
    <property type="entry name" value="phage_arpU"/>
    <property type="match status" value="1"/>
</dbReference>
<proteinExistence type="predicted"/>
<evidence type="ECO:0000313" key="1">
    <source>
        <dbReference type="EMBL" id="DAF46762.1"/>
    </source>
</evidence>
<accession>A0A8S5S7U1</accession>
<sequence>MAVKKSRTMMARPSNESTPSIIAEESGVVVQMDLGLGIDYNTTAANVRRFLSKGINRYLYQAGMHRNQLKSPTMSLTGGSHGGGNHTEDQIIKGMEATRMCHRIKDTLENCEPLTYQIIVAVYIEDIKDWQMADKLCYSPSQYQNIKRSCMCEFAERFEGFEKRYGFDGLDYIKLVQKIGAS</sequence>
<dbReference type="InterPro" id="IPR006524">
    <property type="entry name" value="ArpU-like"/>
</dbReference>
<organism evidence="1">
    <name type="scientific">Siphoviridae sp. ctj0M16</name>
    <dbReference type="NCBI Taxonomy" id="2827918"/>
    <lineage>
        <taxon>Viruses</taxon>
        <taxon>Duplodnaviria</taxon>
        <taxon>Heunggongvirae</taxon>
        <taxon>Uroviricota</taxon>
        <taxon>Caudoviricetes</taxon>
    </lineage>
</organism>
<dbReference type="EMBL" id="BK032544">
    <property type="protein sequence ID" value="DAF46762.1"/>
    <property type="molecule type" value="Genomic_DNA"/>
</dbReference>
<name>A0A8S5S7U1_9CAUD</name>
<protein>
    <submittedName>
        <fullName evidence="1">Transcriptional regulator</fullName>
    </submittedName>
</protein>